<feature type="non-terminal residue" evidence="1">
    <location>
        <position position="13"/>
    </location>
</feature>
<name>A0AAV0GMS6_9ASTE</name>
<sequence>MTSSEGQNFGGGS</sequence>
<dbReference type="Proteomes" id="UP001152523">
    <property type="component" value="Unassembled WGS sequence"/>
</dbReference>
<reference evidence="1" key="1">
    <citation type="submission" date="2022-07" db="EMBL/GenBank/DDBJ databases">
        <authorList>
            <person name="Macas J."/>
            <person name="Novak P."/>
            <person name="Neumann P."/>
        </authorList>
    </citation>
    <scope>NUCLEOTIDE SEQUENCE</scope>
</reference>
<keyword evidence="2" id="KW-1185">Reference proteome</keyword>
<accession>A0AAV0GMS6</accession>
<proteinExistence type="predicted"/>
<comment type="caution">
    <text evidence="1">The sequence shown here is derived from an EMBL/GenBank/DDBJ whole genome shotgun (WGS) entry which is preliminary data.</text>
</comment>
<dbReference type="EMBL" id="CAMAPF010001176">
    <property type="protein sequence ID" value="CAH9148456.1"/>
    <property type="molecule type" value="Genomic_DNA"/>
</dbReference>
<evidence type="ECO:0000313" key="2">
    <source>
        <dbReference type="Proteomes" id="UP001152523"/>
    </source>
</evidence>
<gene>
    <name evidence="1" type="ORF">CEPIT_LOCUS44525</name>
</gene>
<evidence type="ECO:0000313" key="1">
    <source>
        <dbReference type="EMBL" id="CAH9148456.1"/>
    </source>
</evidence>
<organism evidence="1 2">
    <name type="scientific">Cuscuta epithymum</name>
    <dbReference type="NCBI Taxonomy" id="186058"/>
    <lineage>
        <taxon>Eukaryota</taxon>
        <taxon>Viridiplantae</taxon>
        <taxon>Streptophyta</taxon>
        <taxon>Embryophyta</taxon>
        <taxon>Tracheophyta</taxon>
        <taxon>Spermatophyta</taxon>
        <taxon>Magnoliopsida</taxon>
        <taxon>eudicotyledons</taxon>
        <taxon>Gunneridae</taxon>
        <taxon>Pentapetalae</taxon>
        <taxon>asterids</taxon>
        <taxon>lamiids</taxon>
        <taxon>Solanales</taxon>
        <taxon>Convolvulaceae</taxon>
        <taxon>Cuscuteae</taxon>
        <taxon>Cuscuta</taxon>
        <taxon>Cuscuta subgen. Cuscuta</taxon>
    </lineage>
</organism>
<protein>
    <submittedName>
        <fullName evidence="1">Uncharacterized protein</fullName>
    </submittedName>
</protein>